<keyword evidence="5 11" id="KW-0808">Transferase</keyword>
<dbReference type="HAMAP" id="MF_00244">
    <property type="entry name" value="NaMN_adenylyltr"/>
    <property type="match status" value="1"/>
</dbReference>
<comment type="pathway">
    <text evidence="2 11">Cofactor biosynthesis; NAD(+) biosynthesis; deamido-NAD(+) from nicotinate D-ribonucleotide: step 1/1.</text>
</comment>
<comment type="caution">
    <text evidence="13">The sequence shown here is derived from an EMBL/GenBank/DDBJ whole genome shotgun (WGS) entry which is preliminary data.</text>
</comment>
<dbReference type="NCBIfam" id="NF000840">
    <property type="entry name" value="PRK00071.1-3"/>
    <property type="match status" value="1"/>
</dbReference>
<name>A0A3E2NLD3_9SPHI</name>
<dbReference type="PANTHER" id="PTHR39321">
    <property type="entry name" value="NICOTINATE-NUCLEOTIDE ADENYLYLTRANSFERASE-RELATED"/>
    <property type="match status" value="1"/>
</dbReference>
<evidence type="ECO:0000256" key="4">
    <source>
        <dbReference type="ARBA" id="ARBA00022642"/>
    </source>
</evidence>
<reference evidence="13 14" key="1">
    <citation type="submission" date="2018-08" db="EMBL/GenBank/DDBJ databases">
        <title>Mucilaginibacter terrae sp. nov., isolated from manganese diggings.</title>
        <authorList>
            <person name="Huang Y."/>
            <person name="Zhou Z."/>
        </authorList>
    </citation>
    <scope>NUCLEOTIDE SEQUENCE [LARGE SCALE GENOMIC DNA]</scope>
    <source>
        <strain evidence="13 14">ZH6</strain>
    </source>
</reference>
<keyword evidence="4 11" id="KW-0662">Pyridine nucleotide biosynthesis</keyword>
<keyword evidence="8 11" id="KW-0067">ATP-binding</keyword>
<keyword evidence="7 11" id="KW-0547">Nucleotide-binding</keyword>
<evidence type="ECO:0000256" key="1">
    <source>
        <dbReference type="ARBA" id="ARBA00002324"/>
    </source>
</evidence>
<sequence>MKIGLLFGSFNPIHVGHLIIANYMANYTALDKVWLVVSPQNPLKKYGDLINAYDRLEMAKLATENATNISVSDVEMKLPQPSYTIDTLAFLKEKYPEHEFALIMGSDNLATLHKWKNYKLILRDHQIFVYPRPGYENAEFASHPSVTITMTPQMEISATFIRKSIAEKKNVQYFVPESVLRFIESKSLYKIG</sequence>
<accession>A0A3E2NLD3</accession>
<dbReference type="EMBL" id="QWDE01000004">
    <property type="protein sequence ID" value="RFZ81743.1"/>
    <property type="molecule type" value="Genomic_DNA"/>
</dbReference>
<dbReference type="InterPro" id="IPR005248">
    <property type="entry name" value="NadD/NMNAT"/>
</dbReference>
<evidence type="ECO:0000256" key="3">
    <source>
        <dbReference type="ARBA" id="ARBA00009014"/>
    </source>
</evidence>
<evidence type="ECO:0000256" key="6">
    <source>
        <dbReference type="ARBA" id="ARBA00022695"/>
    </source>
</evidence>
<dbReference type="PANTHER" id="PTHR39321:SF3">
    <property type="entry name" value="PHOSPHOPANTETHEINE ADENYLYLTRANSFERASE"/>
    <property type="match status" value="1"/>
</dbReference>
<gene>
    <name evidence="11" type="primary">nadD</name>
    <name evidence="13" type="ORF">DYU05_18145</name>
</gene>
<evidence type="ECO:0000256" key="11">
    <source>
        <dbReference type="HAMAP-Rule" id="MF_00244"/>
    </source>
</evidence>
<dbReference type="GO" id="GO:0009435">
    <property type="term" value="P:NAD+ biosynthetic process"/>
    <property type="evidence" value="ECO:0007669"/>
    <property type="project" value="UniProtKB-UniRule"/>
</dbReference>
<dbReference type="CDD" id="cd02165">
    <property type="entry name" value="NMNAT"/>
    <property type="match status" value="1"/>
</dbReference>
<comment type="catalytic activity">
    <reaction evidence="10 11">
        <text>nicotinate beta-D-ribonucleotide + ATP + H(+) = deamido-NAD(+) + diphosphate</text>
        <dbReference type="Rhea" id="RHEA:22860"/>
        <dbReference type="ChEBI" id="CHEBI:15378"/>
        <dbReference type="ChEBI" id="CHEBI:30616"/>
        <dbReference type="ChEBI" id="CHEBI:33019"/>
        <dbReference type="ChEBI" id="CHEBI:57502"/>
        <dbReference type="ChEBI" id="CHEBI:58437"/>
        <dbReference type="EC" id="2.7.7.18"/>
    </reaction>
</comment>
<dbReference type="NCBIfam" id="TIGR00482">
    <property type="entry name" value="nicotinate (nicotinamide) nucleotide adenylyltransferase"/>
    <property type="match status" value="1"/>
</dbReference>
<dbReference type="GO" id="GO:0005524">
    <property type="term" value="F:ATP binding"/>
    <property type="evidence" value="ECO:0007669"/>
    <property type="project" value="UniProtKB-KW"/>
</dbReference>
<keyword evidence="6 11" id="KW-0548">Nucleotidyltransferase</keyword>
<dbReference type="InterPro" id="IPR004821">
    <property type="entry name" value="Cyt_trans-like"/>
</dbReference>
<evidence type="ECO:0000313" key="13">
    <source>
        <dbReference type="EMBL" id="RFZ81743.1"/>
    </source>
</evidence>
<feature type="domain" description="Cytidyltransferase-like" evidence="12">
    <location>
        <begin position="6"/>
        <end position="163"/>
    </location>
</feature>
<protein>
    <recommendedName>
        <fullName evidence="11">Probable nicotinate-nucleotide adenylyltransferase</fullName>
        <ecNumber evidence="11">2.7.7.18</ecNumber>
    </recommendedName>
    <alternativeName>
        <fullName evidence="11">Deamido-NAD(+) diphosphorylase</fullName>
    </alternativeName>
    <alternativeName>
        <fullName evidence="11">Deamido-NAD(+) pyrophosphorylase</fullName>
    </alternativeName>
    <alternativeName>
        <fullName evidence="11">Nicotinate mononucleotide adenylyltransferase</fullName>
        <shortName evidence="11">NaMN adenylyltransferase</shortName>
    </alternativeName>
</protein>
<dbReference type="EC" id="2.7.7.18" evidence="11"/>
<dbReference type="OrthoDB" id="5295945at2"/>
<evidence type="ECO:0000256" key="2">
    <source>
        <dbReference type="ARBA" id="ARBA00005019"/>
    </source>
</evidence>
<dbReference type="RefSeq" id="WP_117384564.1">
    <property type="nucleotide sequence ID" value="NZ_QWDE01000004.1"/>
</dbReference>
<dbReference type="Pfam" id="PF01467">
    <property type="entry name" value="CTP_transf_like"/>
    <property type="match status" value="1"/>
</dbReference>
<evidence type="ECO:0000313" key="14">
    <source>
        <dbReference type="Proteomes" id="UP000260823"/>
    </source>
</evidence>
<organism evidence="13 14">
    <name type="scientific">Mucilaginibacter terrenus</name>
    <dbReference type="NCBI Taxonomy" id="2482727"/>
    <lineage>
        <taxon>Bacteria</taxon>
        <taxon>Pseudomonadati</taxon>
        <taxon>Bacteroidota</taxon>
        <taxon>Sphingobacteriia</taxon>
        <taxon>Sphingobacteriales</taxon>
        <taxon>Sphingobacteriaceae</taxon>
        <taxon>Mucilaginibacter</taxon>
    </lineage>
</organism>
<keyword evidence="14" id="KW-1185">Reference proteome</keyword>
<keyword evidence="9 11" id="KW-0520">NAD</keyword>
<evidence type="ECO:0000256" key="5">
    <source>
        <dbReference type="ARBA" id="ARBA00022679"/>
    </source>
</evidence>
<evidence type="ECO:0000256" key="7">
    <source>
        <dbReference type="ARBA" id="ARBA00022741"/>
    </source>
</evidence>
<dbReference type="AlphaFoldDB" id="A0A3E2NLD3"/>
<dbReference type="Proteomes" id="UP000260823">
    <property type="component" value="Unassembled WGS sequence"/>
</dbReference>
<evidence type="ECO:0000256" key="8">
    <source>
        <dbReference type="ARBA" id="ARBA00022840"/>
    </source>
</evidence>
<comment type="function">
    <text evidence="1 11">Catalyzes the reversible adenylation of nicotinate mononucleotide (NaMN) to nicotinic acid adenine dinucleotide (NaAD).</text>
</comment>
<comment type="similarity">
    <text evidence="3 11">Belongs to the NadD family.</text>
</comment>
<dbReference type="UniPathway" id="UPA00253">
    <property type="reaction ID" value="UER00332"/>
</dbReference>
<dbReference type="SUPFAM" id="SSF52374">
    <property type="entry name" value="Nucleotidylyl transferase"/>
    <property type="match status" value="1"/>
</dbReference>
<evidence type="ECO:0000256" key="9">
    <source>
        <dbReference type="ARBA" id="ARBA00023027"/>
    </source>
</evidence>
<dbReference type="Gene3D" id="3.40.50.620">
    <property type="entry name" value="HUPs"/>
    <property type="match status" value="1"/>
</dbReference>
<dbReference type="InterPro" id="IPR014729">
    <property type="entry name" value="Rossmann-like_a/b/a_fold"/>
</dbReference>
<evidence type="ECO:0000256" key="10">
    <source>
        <dbReference type="ARBA" id="ARBA00048721"/>
    </source>
</evidence>
<evidence type="ECO:0000259" key="12">
    <source>
        <dbReference type="Pfam" id="PF01467"/>
    </source>
</evidence>
<dbReference type="GO" id="GO:0004515">
    <property type="term" value="F:nicotinate-nucleotide adenylyltransferase activity"/>
    <property type="evidence" value="ECO:0007669"/>
    <property type="project" value="UniProtKB-UniRule"/>
</dbReference>
<proteinExistence type="inferred from homology"/>